<dbReference type="AlphaFoldDB" id="A0A6M0RU69"/>
<keyword evidence="2" id="KW-1185">Reference proteome</keyword>
<dbReference type="EMBL" id="QXHD01000004">
    <property type="protein sequence ID" value="NEZ59261.1"/>
    <property type="molecule type" value="Genomic_DNA"/>
</dbReference>
<evidence type="ECO:0000313" key="1">
    <source>
        <dbReference type="EMBL" id="NEZ59261.1"/>
    </source>
</evidence>
<reference evidence="1 2" key="1">
    <citation type="journal article" date="2020" name="Microb. Ecol.">
        <title>Ecogenomics of the Marine Benthic Filamentous Cyanobacterium Adonisia.</title>
        <authorList>
            <person name="Walter J.M."/>
            <person name="Coutinho F.H."/>
            <person name="Leomil L."/>
            <person name="Hargreaves P.I."/>
            <person name="Campeao M.E."/>
            <person name="Vieira V.V."/>
            <person name="Silva B.S."/>
            <person name="Fistarol G.O."/>
            <person name="Salomon P.S."/>
            <person name="Sawabe T."/>
            <person name="Mino S."/>
            <person name="Hosokawa M."/>
            <person name="Miyashita H."/>
            <person name="Maruyama F."/>
            <person name="van Verk M.C."/>
            <person name="Dutilh B.E."/>
            <person name="Thompson C.C."/>
            <person name="Thompson F.L."/>
        </authorList>
    </citation>
    <scope>NUCLEOTIDE SEQUENCE [LARGE SCALE GENOMIC DNA]</scope>
    <source>
        <strain evidence="1 2">CCMR0081</strain>
    </source>
</reference>
<evidence type="ECO:0000313" key="2">
    <source>
        <dbReference type="Proteomes" id="UP000481033"/>
    </source>
</evidence>
<dbReference type="Proteomes" id="UP000481033">
    <property type="component" value="Unassembled WGS sequence"/>
</dbReference>
<dbReference type="RefSeq" id="WP_163668290.1">
    <property type="nucleotide sequence ID" value="NZ_QXHD01000004.1"/>
</dbReference>
<proteinExistence type="predicted"/>
<comment type="caution">
    <text evidence="1">The sequence shown here is derived from an EMBL/GenBank/DDBJ whole genome shotgun (WGS) entry which is preliminary data.</text>
</comment>
<organism evidence="1 2">
    <name type="scientific">Adonisia turfae CCMR0081</name>
    <dbReference type="NCBI Taxonomy" id="2292702"/>
    <lineage>
        <taxon>Bacteria</taxon>
        <taxon>Bacillati</taxon>
        <taxon>Cyanobacteriota</taxon>
        <taxon>Adonisia</taxon>
        <taxon>Adonisia turfae</taxon>
    </lineage>
</organism>
<gene>
    <name evidence="1" type="ORF">DXZ20_27175</name>
</gene>
<sequence length="196" mass="23574">MKVPSFITHYHLADRQPFLTLSDLENGSDSPIFQELRNRHKYDAGYQRRYGTNYINTRRKIKNDLRRLFIERGGKPIRNYPFYFVLGASTWLKHLAKEHLEVSIPICDLNPETTSFTFPDSYVALSDNKKPYHGKVFLLHELNSLISEYGMPCDDDYHNYERYWEGDFEKYIEFQIWENNIVEPFIDRYYKEIAHR</sequence>
<name>A0A6M0RU69_9CYAN</name>
<protein>
    <submittedName>
        <fullName evidence="1">Uncharacterized protein</fullName>
    </submittedName>
</protein>
<accession>A0A6M0RU69</accession>